<evidence type="ECO:0000313" key="2">
    <source>
        <dbReference type="Proteomes" id="UP000660729"/>
    </source>
</evidence>
<sequence>IFSTPLIPVPGAEGWLFRQLVERLEGKGFEVDELVGGREENGGWREGRLKVSFYSQRLGSKENGILWTNKLGLVGSVTNED</sequence>
<comment type="caution">
    <text evidence="1">The sequence shown here is derived from an EMBL/GenBank/DDBJ whole genome shotgun (WGS) entry which is preliminary data.</text>
</comment>
<dbReference type="EMBL" id="JABCIY010000090">
    <property type="protein sequence ID" value="KAF7193311.1"/>
    <property type="molecule type" value="Genomic_DNA"/>
</dbReference>
<dbReference type="AlphaFoldDB" id="A0A8H6RNF8"/>
<accession>A0A8H6RNF8</accession>
<dbReference type="Proteomes" id="UP000660729">
    <property type="component" value="Unassembled WGS sequence"/>
</dbReference>
<name>A0A8H6RNF8_9PEZI</name>
<evidence type="ECO:0000313" key="1">
    <source>
        <dbReference type="EMBL" id="KAF7193311.1"/>
    </source>
</evidence>
<protein>
    <submittedName>
        <fullName evidence="1">Uncharacterized protein</fullName>
    </submittedName>
</protein>
<dbReference type="OrthoDB" id="3858011at2759"/>
<gene>
    <name evidence="1" type="ORF">HII31_05405</name>
</gene>
<proteinExistence type="predicted"/>
<feature type="non-terminal residue" evidence="1">
    <location>
        <position position="1"/>
    </location>
</feature>
<keyword evidence="2" id="KW-1185">Reference proteome</keyword>
<organism evidence="1 2">
    <name type="scientific">Pseudocercospora fuligena</name>
    <dbReference type="NCBI Taxonomy" id="685502"/>
    <lineage>
        <taxon>Eukaryota</taxon>
        <taxon>Fungi</taxon>
        <taxon>Dikarya</taxon>
        <taxon>Ascomycota</taxon>
        <taxon>Pezizomycotina</taxon>
        <taxon>Dothideomycetes</taxon>
        <taxon>Dothideomycetidae</taxon>
        <taxon>Mycosphaerellales</taxon>
        <taxon>Mycosphaerellaceae</taxon>
        <taxon>Pseudocercospora</taxon>
    </lineage>
</organism>
<reference evidence="1" key="1">
    <citation type="submission" date="2020-04" db="EMBL/GenBank/DDBJ databases">
        <title>Draft genome resource of the tomato pathogen Pseudocercospora fuligena.</title>
        <authorList>
            <person name="Zaccaron A."/>
        </authorList>
    </citation>
    <scope>NUCLEOTIDE SEQUENCE</scope>
    <source>
        <strain evidence="1">PF001</strain>
    </source>
</reference>